<feature type="transmembrane region" description="Helical" evidence="2">
    <location>
        <begin position="41"/>
        <end position="60"/>
    </location>
</feature>
<dbReference type="Gene3D" id="3.90.10.10">
    <property type="entry name" value="Cytochrome C3"/>
    <property type="match status" value="2"/>
</dbReference>
<feature type="region of interest" description="Disordered" evidence="1">
    <location>
        <begin position="67"/>
        <end position="88"/>
    </location>
</feature>
<sequence length="295" mass="32567">MADNNNYRDTTHQSDLSISITPAKAGVGLLFAGGALTMHRILCLSALLMGLFSAVGVYAADAQQSEPVDPGIEGSAIDKSAKEKSDSGGSSFAVWESKYFASSPDNTGPAVEQPIEFPHFRHAGDHDKGGMEINCMYCHTYARRSLVAGIPPVQKCVGCHQSIESVRDKPRIKKLFEYWDAKKAIPWKKVHDLPDFVRFSHERHIQRFIFQLNRPVQEVCGYCHGDVKTMTVARRQKLLSMGFCVTCHEVKHPVTAEGGTPIGDQAYWYSMRKPIIDASGIIKAQGPNDCSVCHK</sequence>
<dbReference type="AlphaFoldDB" id="A0A139BSZ1"/>
<dbReference type="Pfam" id="PF14522">
    <property type="entry name" value="Cytochrome_C7"/>
    <property type="match status" value="1"/>
</dbReference>
<dbReference type="SUPFAM" id="SSF48695">
    <property type="entry name" value="Multiheme cytochromes"/>
    <property type="match status" value="1"/>
</dbReference>
<keyword evidence="2" id="KW-0472">Membrane</keyword>
<dbReference type="EMBL" id="LSLI01000042">
    <property type="protein sequence ID" value="KXS32092.1"/>
    <property type="molecule type" value="Genomic_DNA"/>
</dbReference>
<keyword evidence="2" id="KW-0812">Transmembrane</keyword>
<dbReference type="CDD" id="cd08168">
    <property type="entry name" value="Cytochrom_C3"/>
    <property type="match status" value="1"/>
</dbReference>
<dbReference type="Proteomes" id="UP000070578">
    <property type="component" value="Unassembled WGS sequence"/>
</dbReference>
<proteinExistence type="predicted"/>
<feature type="domain" description="Cytochrome c7-like" evidence="3">
    <location>
        <begin position="197"/>
        <end position="295"/>
    </location>
</feature>
<dbReference type="InterPro" id="IPR029467">
    <property type="entry name" value="Cyt_c7-like"/>
</dbReference>
<accession>A0A139BSZ1</accession>
<organism evidence="4 5">
    <name type="scientific">Candidatus Gallionella acididurans</name>
    <dbReference type="NCBI Taxonomy" id="1796491"/>
    <lineage>
        <taxon>Bacteria</taxon>
        <taxon>Pseudomonadati</taxon>
        <taxon>Pseudomonadota</taxon>
        <taxon>Betaproteobacteria</taxon>
        <taxon>Nitrosomonadales</taxon>
        <taxon>Gallionellaceae</taxon>
        <taxon>Gallionella</taxon>
    </lineage>
</organism>
<name>A0A139BSZ1_9PROT</name>
<comment type="caution">
    <text evidence="4">The sequence shown here is derived from an EMBL/GenBank/DDBJ whole genome shotgun (WGS) entry which is preliminary data.</text>
</comment>
<evidence type="ECO:0000313" key="5">
    <source>
        <dbReference type="Proteomes" id="UP000070578"/>
    </source>
</evidence>
<reference evidence="4 5" key="1">
    <citation type="submission" date="2016-02" db="EMBL/GenBank/DDBJ databases">
        <authorList>
            <person name="Wen L."/>
            <person name="He K."/>
            <person name="Yang H."/>
        </authorList>
    </citation>
    <scope>NUCLEOTIDE SEQUENCE [LARGE SCALE GENOMIC DNA]</scope>
    <source>
        <strain evidence="4">ShG14-8</strain>
    </source>
</reference>
<keyword evidence="2" id="KW-1133">Transmembrane helix</keyword>
<evidence type="ECO:0000256" key="1">
    <source>
        <dbReference type="SAM" id="MobiDB-lite"/>
    </source>
</evidence>
<protein>
    <submittedName>
        <fullName evidence="4">Alternative complex III, cytochrome c subunit ActA</fullName>
    </submittedName>
</protein>
<reference evidence="4 5" key="2">
    <citation type="submission" date="2016-03" db="EMBL/GenBank/DDBJ databases">
        <title>New uncultured bacterium of the family Gallionellaceae from acid mine drainage: description and reconstruction of genome based on metagenomic analysis of microbial community.</title>
        <authorList>
            <person name="Kadnikov V."/>
            <person name="Ivasenko D."/>
            <person name="Beletsky A."/>
            <person name="Mardanov A."/>
            <person name="Danilova E."/>
            <person name="Pimenov N."/>
            <person name="Karnachuk O."/>
            <person name="Ravin N."/>
        </authorList>
    </citation>
    <scope>NUCLEOTIDE SEQUENCE [LARGE SCALE GENOMIC DNA]</scope>
    <source>
        <strain evidence="4">ShG14-8</strain>
    </source>
</reference>
<evidence type="ECO:0000259" key="3">
    <source>
        <dbReference type="Pfam" id="PF14522"/>
    </source>
</evidence>
<dbReference type="InterPro" id="IPR036280">
    <property type="entry name" value="Multihaem_cyt_sf"/>
</dbReference>
<gene>
    <name evidence="4" type="ORF">AWT59_1776</name>
</gene>
<evidence type="ECO:0000256" key="2">
    <source>
        <dbReference type="SAM" id="Phobius"/>
    </source>
</evidence>
<evidence type="ECO:0000313" key="4">
    <source>
        <dbReference type="EMBL" id="KXS32092.1"/>
    </source>
</evidence>